<dbReference type="InterPro" id="IPR050090">
    <property type="entry name" value="Tyrosine_recombinase_XerCD"/>
</dbReference>
<evidence type="ECO:0000256" key="4">
    <source>
        <dbReference type="ARBA" id="ARBA00023172"/>
    </source>
</evidence>
<dbReference type="Proteomes" id="UP000677436">
    <property type="component" value="Chromosome"/>
</dbReference>
<protein>
    <submittedName>
        <fullName evidence="8">Tyrosine recombinase XerC</fullName>
    </submittedName>
</protein>
<keyword evidence="2" id="KW-0229">DNA integration</keyword>
<evidence type="ECO:0000256" key="1">
    <source>
        <dbReference type="ARBA" id="ARBA00008857"/>
    </source>
</evidence>
<evidence type="ECO:0000256" key="5">
    <source>
        <dbReference type="PROSITE-ProRule" id="PRU01248"/>
    </source>
</evidence>
<dbReference type="InterPro" id="IPR010998">
    <property type="entry name" value="Integrase_recombinase_N"/>
</dbReference>
<dbReference type="PANTHER" id="PTHR30349:SF41">
    <property type="entry name" value="INTEGRASE_RECOMBINASE PROTEIN MJ0367-RELATED"/>
    <property type="match status" value="1"/>
</dbReference>
<proteinExistence type="inferred from homology"/>
<reference evidence="8" key="2">
    <citation type="journal article" date="2021" name="Microbiol. Resour. Announc.">
        <title>Complete Genome Sequence of Polycladomyces abyssicola JIR-001T, Isolated from Hemipelagic Sediment in Deep Seawater.</title>
        <authorList>
            <person name="Tsubouchi T."/>
            <person name="Kaneko Y."/>
        </authorList>
    </citation>
    <scope>NUCLEOTIDE SEQUENCE</scope>
    <source>
        <strain evidence="8">JIR-001</strain>
    </source>
</reference>
<evidence type="ECO:0000313" key="9">
    <source>
        <dbReference type="Proteomes" id="UP000677436"/>
    </source>
</evidence>
<dbReference type="GO" id="GO:0015074">
    <property type="term" value="P:DNA integration"/>
    <property type="evidence" value="ECO:0007669"/>
    <property type="project" value="UniProtKB-KW"/>
</dbReference>
<keyword evidence="3 5" id="KW-0238">DNA-binding</keyword>
<comment type="similarity">
    <text evidence="1">Belongs to the 'phage' integrase family.</text>
</comment>
<dbReference type="KEGG" id="pabs:JIR001_26020"/>
<keyword evidence="4" id="KW-0233">DNA recombination</keyword>
<dbReference type="PROSITE" id="PS51900">
    <property type="entry name" value="CB"/>
    <property type="match status" value="1"/>
</dbReference>
<dbReference type="AlphaFoldDB" id="A0A8D5UGR1"/>
<dbReference type="PANTHER" id="PTHR30349">
    <property type="entry name" value="PHAGE INTEGRASE-RELATED"/>
    <property type="match status" value="1"/>
</dbReference>
<evidence type="ECO:0000313" key="8">
    <source>
        <dbReference type="EMBL" id="BCU82819.1"/>
    </source>
</evidence>
<name>A0A8D5UGR1_9BACL</name>
<reference evidence="8" key="1">
    <citation type="journal article" date="2013" name="Int. J. Syst. Evol. Microbiol.">
        <title>Polycladomyces abyssicola gen. nov., sp. nov., a thermophilic filamentous bacterium isolated from hemipelagic sediment.</title>
        <authorList>
            <person name="Tsubouchi T."/>
            <person name="Shimane Y."/>
            <person name="Mori K."/>
            <person name="Usui K."/>
            <person name="Hiraki T."/>
            <person name="Tame A."/>
            <person name="Uematsu K."/>
            <person name="Maruyama T."/>
            <person name="Hatada Y."/>
        </authorList>
    </citation>
    <scope>NUCLEOTIDE SEQUENCE</scope>
    <source>
        <strain evidence="8">JIR-001</strain>
    </source>
</reference>
<dbReference type="EMBL" id="AP024601">
    <property type="protein sequence ID" value="BCU82819.1"/>
    <property type="molecule type" value="Genomic_DNA"/>
</dbReference>
<dbReference type="InterPro" id="IPR004107">
    <property type="entry name" value="Integrase_SAM-like_N"/>
</dbReference>
<keyword evidence="9" id="KW-1185">Reference proteome</keyword>
<dbReference type="InterPro" id="IPR011010">
    <property type="entry name" value="DNA_brk_join_enz"/>
</dbReference>
<feature type="domain" description="Tyr recombinase" evidence="6">
    <location>
        <begin position="106"/>
        <end position="289"/>
    </location>
</feature>
<evidence type="ECO:0000259" key="6">
    <source>
        <dbReference type="PROSITE" id="PS51898"/>
    </source>
</evidence>
<dbReference type="Pfam" id="PF00589">
    <property type="entry name" value="Phage_integrase"/>
    <property type="match status" value="1"/>
</dbReference>
<dbReference type="InterPro" id="IPR002104">
    <property type="entry name" value="Integrase_catalytic"/>
</dbReference>
<gene>
    <name evidence="8" type="ORF">JIR001_26020</name>
</gene>
<dbReference type="GO" id="GO:0006310">
    <property type="term" value="P:DNA recombination"/>
    <property type="evidence" value="ECO:0007669"/>
    <property type="project" value="UniProtKB-KW"/>
</dbReference>
<dbReference type="Pfam" id="PF13495">
    <property type="entry name" value="Phage_int_SAM_4"/>
    <property type="match status" value="1"/>
</dbReference>
<evidence type="ECO:0000259" key="7">
    <source>
        <dbReference type="PROSITE" id="PS51900"/>
    </source>
</evidence>
<dbReference type="Gene3D" id="1.10.443.10">
    <property type="entry name" value="Intergrase catalytic core"/>
    <property type="match status" value="1"/>
</dbReference>
<dbReference type="Gene3D" id="1.10.150.130">
    <property type="match status" value="1"/>
</dbReference>
<dbReference type="SUPFAM" id="SSF56349">
    <property type="entry name" value="DNA breaking-rejoining enzymes"/>
    <property type="match status" value="1"/>
</dbReference>
<accession>A0A8D5UGR1</accession>
<dbReference type="InterPro" id="IPR013762">
    <property type="entry name" value="Integrase-like_cat_sf"/>
</dbReference>
<dbReference type="GO" id="GO:0003677">
    <property type="term" value="F:DNA binding"/>
    <property type="evidence" value="ECO:0007669"/>
    <property type="project" value="UniProtKB-UniRule"/>
</dbReference>
<feature type="domain" description="Core-binding (CB)" evidence="7">
    <location>
        <begin position="1"/>
        <end position="85"/>
    </location>
</feature>
<dbReference type="PROSITE" id="PS51898">
    <property type="entry name" value="TYR_RECOMBINASE"/>
    <property type="match status" value="1"/>
</dbReference>
<dbReference type="InterPro" id="IPR044068">
    <property type="entry name" value="CB"/>
</dbReference>
<organism evidence="8 9">
    <name type="scientific">Polycladomyces abyssicola</name>
    <dbReference type="NCBI Taxonomy" id="1125966"/>
    <lineage>
        <taxon>Bacteria</taxon>
        <taxon>Bacillati</taxon>
        <taxon>Bacillota</taxon>
        <taxon>Bacilli</taxon>
        <taxon>Bacillales</taxon>
        <taxon>Thermoactinomycetaceae</taxon>
        <taxon>Polycladomyces</taxon>
    </lineage>
</organism>
<evidence type="ECO:0000256" key="2">
    <source>
        <dbReference type="ARBA" id="ARBA00022908"/>
    </source>
</evidence>
<evidence type="ECO:0000256" key="3">
    <source>
        <dbReference type="ARBA" id="ARBA00023125"/>
    </source>
</evidence>
<sequence>MHPTIPNFLFDLKSDGRRRKTLKTYEGVIHQFIRWFEETTEERFDPENVTPIDATEYKQYLLNRSKPATVNKARIALKRYFDWLVKQEMLKDSPWGAIRPVKQGRRAPRWLDRKEQRALLRAVQQGRKPRDIAIVYLLLHAGLRVEELCLLRLEDVEMSERKGKVIVRQGKGGKWREVPLNRDVRMALESWLEVRPASSPWLFVSTRSERITPRAVQFVVRKYGQRSGLEHCTPHVLRHTFCHELAVKGVSLDVIAMLAGHMTADGRPNIATTAIYTTPGDQDLRRAVDQLSWE</sequence>